<evidence type="ECO:0000256" key="5">
    <source>
        <dbReference type="ARBA" id="ARBA00023136"/>
    </source>
</evidence>
<dbReference type="PANTHER" id="PTHR42709:SF6">
    <property type="entry name" value="UNDECAPRENYL PHOSPHATE TRANSPORTER A"/>
    <property type="match status" value="1"/>
</dbReference>
<keyword evidence="3 6" id="KW-0812">Transmembrane</keyword>
<dbReference type="GO" id="GO:0005886">
    <property type="term" value="C:plasma membrane"/>
    <property type="evidence" value="ECO:0007669"/>
    <property type="project" value="UniProtKB-SubCell"/>
</dbReference>
<dbReference type="GeneID" id="300654300"/>
<comment type="caution">
    <text evidence="7">The sequence shown here is derived from an EMBL/GenBank/DDBJ whole genome shotgun (WGS) entry which is preliminary data.</text>
</comment>
<dbReference type="InterPro" id="IPR051311">
    <property type="entry name" value="DedA_domain"/>
</dbReference>
<evidence type="ECO:0000256" key="3">
    <source>
        <dbReference type="ARBA" id="ARBA00022692"/>
    </source>
</evidence>
<organism evidence="7 8">
    <name type="scientific">Pyruvatibacter mobilis</name>
    <dbReference type="NCBI Taxonomy" id="1712261"/>
    <lineage>
        <taxon>Bacteria</taxon>
        <taxon>Pseudomonadati</taxon>
        <taxon>Pseudomonadota</taxon>
        <taxon>Alphaproteobacteria</taxon>
        <taxon>Hyphomicrobiales</taxon>
        <taxon>Parvibaculaceae</taxon>
        <taxon>Pyruvatibacter</taxon>
    </lineage>
</organism>
<keyword evidence="8" id="KW-1185">Reference proteome</keyword>
<evidence type="ECO:0008006" key="9">
    <source>
        <dbReference type="Google" id="ProtNLM"/>
    </source>
</evidence>
<dbReference type="PANTHER" id="PTHR42709">
    <property type="entry name" value="ALKALINE PHOSPHATASE LIKE PROTEIN"/>
    <property type="match status" value="1"/>
</dbReference>
<feature type="transmembrane region" description="Helical" evidence="6">
    <location>
        <begin position="20"/>
        <end position="45"/>
    </location>
</feature>
<evidence type="ECO:0000313" key="8">
    <source>
        <dbReference type="Proteomes" id="UP000470384"/>
    </source>
</evidence>
<reference evidence="7 8" key="1">
    <citation type="journal article" date="2016" name="Int. J. Syst. Evol. Microbiol.">
        <title>Pyruvatibacter mobilis gen. nov., sp. nov., a marine bacterium from the culture broth of Picochlorum sp. 122.</title>
        <authorList>
            <person name="Wang G."/>
            <person name="Tang M."/>
            <person name="Wu H."/>
            <person name="Dai S."/>
            <person name="Li T."/>
            <person name="Chen C."/>
            <person name="He H."/>
            <person name="Fan J."/>
            <person name="Xiang W."/>
            <person name="Li X."/>
        </authorList>
    </citation>
    <scope>NUCLEOTIDE SEQUENCE [LARGE SCALE GENOMIC DNA]</scope>
    <source>
        <strain evidence="7 8">GYP-11</strain>
    </source>
</reference>
<evidence type="ECO:0000256" key="6">
    <source>
        <dbReference type="SAM" id="Phobius"/>
    </source>
</evidence>
<dbReference type="Proteomes" id="UP000470384">
    <property type="component" value="Unassembled WGS sequence"/>
</dbReference>
<evidence type="ECO:0000313" key="7">
    <source>
        <dbReference type="EMBL" id="NBG96856.1"/>
    </source>
</evidence>
<dbReference type="RefSeq" id="WP_160588864.1">
    <property type="nucleotide sequence ID" value="NZ_BMHN01000001.1"/>
</dbReference>
<keyword evidence="4 6" id="KW-1133">Transmembrane helix</keyword>
<keyword evidence="2" id="KW-1003">Cell membrane</keyword>
<evidence type="ECO:0000256" key="1">
    <source>
        <dbReference type="ARBA" id="ARBA00004651"/>
    </source>
</evidence>
<dbReference type="AlphaFoldDB" id="A0A845QFB2"/>
<gene>
    <name evidence="7" type="ORF">GTQ45_14045</name>
</gene>
<accession>A0A845QFB2</accession>
<name>A0A845QFB2_9HYPH</name>
<dbReference type="EMBL" id="WXYQ01000012">
    <property type="protein sequence ID" value="NBG96856.1"/>
    <property type="molecule type" value="Genomic_DNA"/>
</dbReference>
<keyword evidence="5 6" id="KW-0472">Membrane</keyword>
<sequence length="202" mass="21816">MDFSYEALLALIESFSDNQLLVMLAIIAGTLILEDAATVTAALLASEDVLPHTAALMSLYIGILFGDFGLYGLGALAARWPRARRWVSEHRIMKGREFLEGSLFVTLFGARCIPGMRLPTYTGAGFVGIPFPRFALYAGALAAGWSTGVYTLIAILGETVLDELGPWRWGVAAIVIVLAIVLPRITAKILKRFGTPQPTDNS</sequence>
<comment type="subcellular location">
    <subcellularLocation>
        <location evidence="1">Cell membrane</location>
        <topology evidence="1">Multi-pass membrane protein</topology>
    </subcellularLocation>
</comment>
<feature type="transmembrane region" description="Helical" evidence="6">
    <location>
        <begin position="57"/>
        <end position="78"/>
    </location>
</feature>
<feature type="transmembrane region" description="Helical" evidence="6">
    <location>
        <begin position="167"/>
        <end position="185"/>
    </location>
</feature>
<feature type="transmembrane region" description="Helical" evidence="6">
    <location>
        <begin position="134"/>
        <end position="155"/>
    </location>
</feature>
<evidence type="ECO:0000256" key="4">
    <source>
        <dbReference type="ARBA" id="ARBA00022989"/>
    </source>
</evidence>
<dbReference type="OrthoDB" id="7277369at2"/>
<evidence type="ECO:0000256" key="2">
    <source>
        <dbReference type="ARBA" id="ARBA00022475"/>
    </source>
</evidence>
<protein>
    <recommendedName>
        <fullName evidence="9">DedA family protein</fullName>
    </recommendedName>
</protein>
<proteinExistence type="predicted"/>